<reference evidence="2 3" key="1">
    <citation type="journal article" date="2023" name="Int. J. Mol. Sci.">
        <title>De Novo Assembly and Annotation of 11 Diverse Shrub Willow (Salix) Genomes Reveals Novel Gene Organization in Sex-Linked Regions.</title>
        <authorList>
            <person name="Hyden B."/>
            <person name="Feng K."/>
            <person name="Yates T.B."/>
            <person name="Jawdy S."/>
            <person name="Cereghino C."/>
            <person name="Smart L.B."/>
            <person name="Muchero W."/>
        </authorList>
    </citation>
    <scope>NUCLEOTIDE SEQUENCE [LARGE SCALE GENOMIC DNA]</scope>
    <source>
        <tissue evidence="2">Shoot tip</tissue>
    </source>
</reference>
<evidence type="ECO:0000313" key="2">
    <source>
        <dbReference type="EMBL" id="KAJ6421797.1"/>
    </source>
</evidence>
<evidence type="ECO:0000313" key="3">
    <source>
        <dbReference type="Proteomes" id="UP001162972"/>
    </source>
</evidence>
<dbReference type="AlphaFoldDB" id="A0AAD6P978"/>
<protein>
    <submittedName>
        <fullName evidence="2">Uncharacterized protein</fullName>
    </submittedName>
</protein>
<gene>
    <name evidence="2" type="ORF">OIU84_029067</name>
</gene>
<organism evidence="2 3">
    <name type="scientific">Salix udensis</name>
    <dbReference type="NCBI Taxonomy" id="889485"/>
    <lineage>
        <taxon>Eukaryota</taxon>
        <taxon>Viridiplantae</taxon>
        <taxon>Streptophyta</taxon>
        <taxon>Embryophyta</taxon>
        <taxon>Tracheophyta</taxon>
        <taxon>Spermatophyta</taxon>
        <taxon>Magnoliopsida</taxon>
        <taxon>eudicotyledons</taxon>
        <taxon>Gunneridae</taxon>
        <taxon>Pentapetalae</taxon>
        <taxon>rosids</taxon>
        <taxon>fabids</taxon>
        <taxon>Malpighiales</taxon>
        <taxon>Salicaceae</taxon>
        <taxon>Saliceae</taxon>
        <taxon>Salix</taxon>
    </lineage>
</organism>
<keyword evidence="3" id="KW-1185">Reference proteome</keyword>
<proteinExistence type="predicted"/>
<feature type="region of interest" description="Disordered" evidence="1">
    <location>
        <begin position="1"/>
        <end position="41"/>
    </location>
</feature>
<sequence>MCAARRIPFSPGIVPHEKERARAPAPTRRSANVKRGVEPESANRRCFRNHTSYSLTRVQSSWNAQPQMNVSCYTKSPPAIGGPSGKAMICEGNGSLILPLGTVHERQLQSVTHPPPTSLFRWHRRDPA</sequence>
<accession>A0AAD6P978</accession>
<comment type="caution">
    <text evidence="2">The sequence shown here is derived from an EMBL/GenBank/DDBJ whole genome shotgun (WGS) entry which is preliminary data.</text>
</comment>
<name>A0AAD6P978_9ROSI</name>
<evidence type="ECO:0000256" key="1">
    <source>
        <dbReference type="SAM" id="MobiDB-lite"/>
    </source>
</evidence>
<dbReference type="Proteomes" id="UP001162972">
    <property type="component" value="Chromosome 17"/>
</dbReference>
<dbReference type="EMBL" id="JAPFFJ010000008">
    <property type="protein sequence ID" value="KAJ6421797.1"/>
    <property type="molecule type" value="Genomic_DNA"/>
</dbReference>